<dbReference type="HOGENOM" id="CLU_063928_0_0_1"/>
<evidence type="ECO:0000313" key="7">
    <source>
        <dbReference type="Proteomes" id="UP000053989"/>
    </source>
</evidence>
<dbReference type="Proteomes" id="UP000053989">
    <property type="component" value="Unassembled WGS sequence"/>
</dbReference>
<gene>
    <name evidence="6" type="ORF">SCLCIDRAFT_112498</name>
</gene>
<dbReference type="AlphaFoldDB" id="A0A0C3DYL4"/>
<dbReference type="Gene3D" id="1.10.357.140">
    <property type="entry name" value="UbiA prenyltransferase"/>
    <property type="match status" value="1"/>
</dbReference>
<keyword evidence="7" id="KW-1185">Reference proteome</keyword>
<evidence type="ECO:0000256" key="1">
    <source>
        <dbReference type="ARBA" id="ARBA00004141"/>
    </source>
</evidence>
<evidence type="ECO:0000256" key="2">
    <source>
        <dbReference type="ARBA" id="ARBA00022692"/>
    </source>
</evidence>
<dbReference type="STRING" id="1036808.A0A0C3DYL4"/>
<dbReference type="InterPro" id="IPR000537">
    <property type="entry name" value="UbiA_prenyltransferase"/>
</dbReference>
<dbReference type="GO" id="GO:0016765">
    <property type="term" value="F:transferase activity, transferring alkyl or aryl (other than methyl) groups"/>
    <property type="evidence" value="ECO:0007669"/>
    <property type="project" value="InterPro"/>
</dbReference>
<dbReference type="PANTHER" id="PTHR42723:SF1">
    <property type="entry name" value="CHLOROPHYLL SYNTHASE, CHLOROPLASTIC"/>
    <property type="match status" value="1"/>
</dbReference>
<dbReference type="OrthoDB" id="434972at2759"/>
<protein>
    <submittedName>
        <fullName evidence="6">Uncharacterized protein</fullName>
    </submittedName>
</protein>
<keyword evidence="2 5" id="KW-0812">Transmembrane</keyword>
<evidence type="ECO:0000256" key="3">
    <source>
        <dbReference type="ARBA" id="ARBA00022989"/>
    </source>
</evidence>
<feature type="transmembrane region" description="Helical" evidence="5">
    <location>
        <begin position="206"/>
        <end position="227"/>
    </location>
</feature>
<reference evidence="6 7" key="1">
    <citation type="submission" date="2014-04" db="EMBL/GenBank/DDBJ databases">
        <authorList>
            <consortium name="DOE Joint Genome Institute"/>
            <person name="Kuo A."/>
            <person name="Kohler A."/>
            <person name="Nagy L.G."/>
            <person name="Floudas D."/>
            <person name="Copeland A."/>
            <person name="Barry K.W."/>
            <person name="Cichocki N."/>
            <person name="Veneault-Fourrey C."/>
            <person name="LaButti K."/>
            <person name="Lindquist E.A."/>
            <person name="Lipzen A."/>
            <person name="Lundell T."/>
            <person name="Morin E."/>
            <person name="Murat C."/>
            <person name="Sun H."/>
            <person name="Tunlid A."/>
            <person name="Henrissat B."/>
            <person name="Grigoriev I.V."/>
            <person name="Hibbett D.S."/>
            <person name="Martin F."/>
            <person name="Nordberg H.P."/>
            <person name="Cantor M.N."/>
            <person name="Hua S.X."/>
        </authorList>
    </citation>
    <scope>NUCLEOTIDE SEQUENCE [LARGE SCALE GENOMIC DNA]</scope>
    <source>
        <strain evidence="6 7">Foug A</strain>
    </source>
</reference>
<evidence type="ECO:0000313" key="6">
    <source>
        <dbReference type="EMBL" id="KIM65620.1"/>
    </source>
</evidence>
<dbReference type="InterPro" id="IPR044878">
    <property type="entry name" value="UbiA_sf"/>
</dbReference>
<dbReference type="PANTHER" id="PTHR42723">
    <property type="entry name" value="CHLOROPHYLL SYNTHASE"/>
    <property type="match status" value="1"/>
</dbReference>
<keyword evidence="3 5" id="KW-1133">Transmembrane helix</keyword>
<organism evidence="6 7">
    <name type="scientific">Scleroderma citrinum Foug A</name>
    <dbReference type="NCBI Taxonomy" id="1036808"/>
    <lineage>
        <taxon>Eukaryota</taxon>
        <taxon>Fungi</taxon>
        <taxon>Dikarya</taxon>
        <taxon>Basidiomycota</taxon>
        <taxon>Agaricomycotina</taxon>
        <taxon>Agaricomycetes</taxon>
        <taxon>Agaricomycetidae</taxon>
        <taxon>Boletales</taxon>
        <taxon>Sclerodermatineae</taxon>
        <taxon>Sclerodermataceae</taxon>
        <taxon>Scleroderma</taxon>
    </lineage>
</organism>
<feature type="transmembrane region" description="Helical" evidence="5">
    <location>
        <begin position="16"/>
        <end position="39"/>
    </location>
</feature>
<evidence type="ECO:0000256" key="4">
    <source>
        <dbReference type="ARBA" id="ARBA00023136"/>
    </source>
</evidence>
<dbReference type="CDD" id="cd13965">
    <property type="entry name" value="PT_UbiA_3"/>
    <property type="match status" value="1"/>
</dbReference>
<dbReference type="InParanoid" id="A0A0C3DYL4"/>
<dbReference type="EMBL" id="KN822021">
    <property type="protein sequence ID" value="KIM65620.1"/>
    <property type="molecule type" value="Genomic_DNA"/>
</dbReference>
<dbReference type="InterPro" id="IPR050475">
    <property type="entry name" value="Prenyltransferase_related"/>
</dbReference>
<feature type="transmembrane region" description="Helical" evidence="5">
    <location>
        <begin position="233"/>
        <end position="254"/>
    </location>
</feature>
<name>A0A0C3DYL4_9AGAM</name>
<evidence type="ECO:0000256" key="5">
    <source>
        <dbReference type="SAM" id="Phobius"/>
    </source>
</evidence>
<keyword evidence="4 5" id="KW-0472">Membrane</keyword>
<dbReference type="Pfam" id="PF01040">
    <property type="entry name" value="UbiA"/>
    <property type="match status" value="1"/>
</dbReference>
<reference evidence="7" key="2">
    <citation type="submission" date="2015-01" db="EMBL/GenBank/DDBJ databases">
        <title>Evolutionary Origins and Diversification of the Mycorrhizal Mutualists.</title>
        <authorList>
            <consortium name="DOE Joint Genome Institute"/>
            <consortium name="Mycorrhizal Genomics Consortium"/>
            <person name="Kohler A."/>
            <person name="Kuo A."/>
            <person name="Nagy L.G."/>
            <person name="Floudas D."/>
            <person name="Copeland A."/>
            <person name="Barry K.W."/>
            <person name="Cichocki N."/>
            <person name="Veneault-Fourrey C."/>
            <person name="LaButti K."/>
            <person name="Lindquist E.A."/>
            <person name="Lipzen A."/>
            <person name="Lundell T."/>
            <person name="Morin E."/>
            <person name="Murat C."/>
            <person name="Riley R."/>
            <person name="Ohm R."/>
            <person name="Sun H."/>
            <person name="Tunlid A."/>
            <person name="Henrissat B."/>
            <person name="Grigoriev I.V."/>
            <person name="Hibbett D.S."/>
            <person name="Martin F."/>
        </authorList>
    </citation>
    <scope>NUCLEOTIDE SEQUENCE [LARGE SCALE GENOMIC DNA]</scope>
    <source>
        <strain evidence="7">Foug A</strain>
    </source>
</reference>
<proteinExistence type="predicted"/>
<sequence length="309" mass="34638">MAISGSPQIFSDLYTVFLFTKVDIVIALIPVTLFAIAAAPLSSPIRLIDTTFWIWLHLLQFNVANQIKAPEEDKINKPSRPIPAGRITIHNATILRWALVPICLAYSALYSPQVTWVSLTMLLFTTWYNEHDGDKESYSKNLLTAVLYGLSELGGTLVAGHDHTQVSPTGRIAAEVTVAVFSSTLHAQDFRDASGDRMTGRRTFPILYPIVSRIAIGLAMPLWSIFLSLMWQLDWLCASVFIAYGCLIGARFVLYRTVEADRQSCKHYSLWFSLHHLFPAYWYYFHSADEFPGTGFIEKIIASIVGVIA</sequence>
<dbReference type="GO" id="GO:0016020">
    <property type="term" value="C:membrane"/>
    <property type="evidence" value="ECO:0007669"/>
    <property type="project" value="UniProtKB-SubCell"/>
</dbReference>
<comment type="subcellular location">
    <subcellularLocation>
        <location evidence="1">Membrane</location>
        <topology evidence="1">Multi-pass membrane protein</topology>
    </subcellularLocation>
</comment>
<accession>A0A0C3DYL4</accession>